<name>A0A7L7L976_9BACT</name>
<sequence length="193" mass="21900">MYDKLTKEPVRSASIVHYDSVVTKTNYAGFFQVKSNPGDTILITHNNYGAQSLVTPSKTDFQIGLEILKEKLEFEEGLGNFYKHFGKSIRYPAQPLRANITTKIFVEFKIDSLGRSNLVRVYNDPDKSFSQDLPKIFKSLKGSWSKKYVDKTFILPIIYRIQGRSQNENALPETVQADIILEDIVVTALGSNK</sequence>
<dbReference type="EMBL" id="CP055153">
    <property type="protein sequence ID" value="QMU29392.1"/>
    <property type="molecule type" value="Genomic_DNA"/>
</dbReference>
<evidence type="ECO:0000313" key="1">
    <source>
        <dbReference type="EMBL" id="QMU29392.1"/>
    </source>
</evidence>
<keyword evidence="2" id="KW-1185">Reference proteome</keyword>
<organism evidence="1 2">
    <name type="scientific">Adhaeribacter radiodurans</name>
    <dbReference type="NCBI Taxonomy" id="2745197"/>
    <lineage>
        <taxon>Bacteria</taxon>
        <taxon>Pseudomonadati</taxon>
        <taxon>Bacteroidota</taxon>
        <taxon>Cytophagia</taxon>
        <taxon>Cytophagales</taxon>
        <taxon>Hymenobacteraceae</taxon>
        <taxon>Adhaeribacter</taxon>
    </lineage>
</organism>
<protein>
    <recommendedName>
        <fullName evidence="3">TonB C-terminal domain-containing protein</fullName>
    </recommendedName>
</protein>
<accession>A0A7L7L976</accession>
<proteinExistence type="predicted"/>
<dbReference type="RefSeq" id="WP_182411851.1">
    <property type="nucleotide sequence ID" value="NZ_CP055153.1"/>
</dbReference>
<evidence type="ECO:0008006" key="3">
    <source>
        <dbReference type="Google" id="ProtNLM"/>
    </source>
</evidence>
<gene>
    <name evidence="1" type="ORF">HUW48_15705</name>
</gene>
<dbReference type="AlphaFoldDB" id="A0A7L7L976"/>
<reference evidence="1 2" key="1">
    <citation type="submission" date="2020-08" db="EMBL/GenBank/DDBJ databases">
        <title>Adhaeribacter dokdonensis sp. nov., isolated from the rhizosphere of Elymus tsukushiensis, a plant native to the Dokdo Islands, Republic of Korea.</title>
        <authorList>
            <person name="Ghim S.Y."/>
        </authorList>
    </citation>
    <scope>NUCLEOTIDE SEQUENCE [LARGE SCALE GENOMIC DNA]</scope>
    <source>
        <strain evidence="1 2">KUDC8001</strain>
    </source>
</reference>
<dbReference type="Proteomes" id="UP000514509">
    <property type="component" value="Chromosome"/>
</dbReference>
<evidence type="ECO:0000313" key="2">
    <source>
        <dbReference type="Proteomes" id="UP000514509"/>
    </source>
</evidence>
<dbReference type="KEGG" id="add:HUW48_15705"/>